<evidence type="ECO:0000313" key="9">
    <source>
        <dbReference type="EMBL" id="MCJ8502831.1"/>
    </source>
</evidence>
<dbReference type="InterPro" id="IPR050536">
    <property type="entry name" value="DtxR_MntR_Metal-Reg"/>
</dbReference>
<dbReference type="Pfam" id="PF01325">
    <property type="entry name" value="Fe_dep_repress"/>
    <property type="match status" value="1"/>
</dbReference>
<dbReference type="Gene3D" id="1.10.10.10">
    <property type="entry name" value="Winged helix-like DNA-binding domain superfamily/Winged helix DNA-binding domain"/>
    <property type="match status" value="1"/>
</dbReference>
<dbReference type="Pfam" id="PF02742">
    <property type="entry name" value="Fe_dep_repr_C"/>
    <property type="match status" value="1"/>
</dbReference>
<evidence type="ECO:0000256" key="2">
    <source>
        <dbReference type="ARBA" id="ARBA00022386"/>
    </source>
</evidence>
<name>A0AA41UMP0_9BACT</name>
<evidence type="ECO:0000256" key="3">
    <source>
        <dbReference type="ARBA" id="ARBA00023015"/>
    </source>
</evidence>
<dbReference type="Gene3D" id="1.10.60.10">
    <property type="entry name" value="Iron dependent repressor, metal binding and dimerisation domain"/>
    <property type="match status" value="1"/>
</dbReference>
<dbReference type="SMART" id="SM00529">
    <property type="entry name" value="HTH_DTXR"/>
    <property type="match status" value="1"/>
</dbReference>
<dbReference type="InterPro" id="IPR022687">
    <property type="entry name" value="HTH_DTXR"/>
</dbReference>
<dbReference type="InterPro" id="IPR001367">
    <property type="entry name" value="Fe_dep_repressor"/>
</dbReference>
<dbReference type="SUPFAM" id="SSF46785">
    <property type="entry name" value="Winged helix' DNA-binding domain"/>
    <property type="match status" value="1"/>
</dbReference>
<feature type="domain" description="HTH dtxR-type" evidence="8">
    <location>
        <begin position="20"/>
        <end position="81"/>
    </location>
</feature>
<evidence type="ECO:0000259" key="8">
    <source>
        <dbReference type="PROSITE" id="PS50944"/>
    </source>
</evidence>
<sequence length="213" mass="23979">MEAAKKDKTSPKKKLADKPLTATMEDYLEAIYDLDQDKKVVRVKDIAKRLDVKMPTVTSALKTLNERGMVHYEKYEYVELTTEGSAVGHEMHRRHRLLLKFLTDILKIDHQVADEEACKMEHALSLSTLERLADFMAFIQDCPRAGESWLEHFDTYRTSGNKPQACASCTEQFSCEEIGGQRPSGVAQPKPVIKRKVSGKGGAPAGRKRSKNP</sequence>
<gene>
    <name evidence="9" type="ORF">MRX98_19805</name>
</gene>
<dbReference type="SUPFAM" id="SSF47979">
    <property type="entry name" value="Iron-dependent repressor protein, dimerization domain"/>
    <property type="match status" value="1"/>
</dbReference>
<dbReference type="InterPro" id="IPR036390">
    <property type="entry name" value="WH_DNA-bd_sf"/>
</dbReference>
<evidence type="ECO:0000256" key="6">
    <source>
        <dbReference type="ARBA" id="ARBA00025185"/>
    </source>
</evidence>
<dbReference type="PANTHER" id="PTHR33238:SF7">
    <property type="entry name" value="IRON-DEPENDENT TRANSCRIPTIONAL REGULATOR"/>
    <property type="match status" value="1"/>
</dbReference>
<evidence type="ECO:0000256" key="7">
    <source>
        <dbReference type="SAM" id="MobiDB-lite"/>
    </source>
</evidence>
<dbReference type="GO" id="GO:0046914">
    <property type="term" value="F:transition metal ion binding"/>
    <property type="evidence" value="ECO:0007669"/>
    <property type="project" value="InterPro"/>
</dbReference>
<dbReference type="GO" id="GO:0003677">
    <property type="term" value="F:DNA binding"/>
    <property type="evidence" value="ECO:0007669"/>
    <property type="project" value="UniProtKB-KW"/>
</dbReference>
<feature type="region of interest" description="Disordered" evidence="7">
    <location>
        <begin position="180"/>
        <end position="213"/>
    </location>
</feature>
<keyword evidence="4" id="KW-0238">DNA-binding</keyword>
<dbReference type="Proteomes" id="UP001165427">
    <property type="component" value="Unassembled WGS sequence"/>
</dbReference>
<keyword evidence="3" id="KW-0805">Transcription regulation</keyword>
<comment type="similarity">
    <text evidence="1">Belongs to the DtxR/MntR family.</text>
</comment>
<evidence type="ECO:0000256" key="1">
    <source>
        <dbReference type="ARBA" id="ARBA00007871"/>
    </source>
</evidence>
<dbReference type="InterPro" id="IPR036388">
    <property type="entry name" value="WH-like_DNA-bd_sf"/>
</dbReference>
<evidence type="ECO:0000313" key="10">
    <source>
        <dbReference type="Proteomes" id="UP001165427"/>
    </source>
</evidence>
<dbReference type="GO" id="GO:0046983">
    <property type="term" value="F:protein dimerization activity"/>
    <property type="evidence" value="ECO:0007669"/>
    <property type="project" value="InterPro"/>
</dbReference>
<dbReference type="GO" id="GO:0003700">
    <property type="term" value="F:DNA-binding transcription factor activity"/>
    <property type="evidence" value="ECO:0007669"/>
    <property type="project" value="InterPro"/>
</dbReference>
<dbReference type="RefSeq" id="WP_246914240.1">
    <property type="nucleotide sequence ID" value="NZ_JALJRB010000035.1"/>
</dbReference>
<accession>A0AA41UMP0</accession>
<proteinExistence type="inferred from homology"/>
<organism evidence="9 10">
    <name type="scientific">Desulfatitalea alkaliphila</name>
    <dbReference type="NCBI Taxonomy" id="2929485"/>
    <lineage>
        <taxon>Bacteria</taxon>
        <taxon>Pseudomonadati</taxon>
        <taxon>Thermodesulfobacteriota</taxon>
        <taxon>Desulfobacteria</taxon>
        <taxon>Desulfobacterales</taxon>
        <taxon>Desulfosarcinaceae</taxon>
        <taxon>Desulfatitalea</taxon>
    </lineage>
</organism>
<protein>
    <recommendedName>
        <fullName evidence="2">Transcriptional regulator MntR</fullName>
    </recommendedName>
</protein>
<dbReference type="InterPro" id="IPR022689">
    <property type="entry name" value="Iron_dep_repressor"/>
</dbReference>
<evidence type="ECO:0000256" key="4">
    <source>
        <dbReference type="ARBA" id="ARBA00023125"/>
    </source>
</evidence>
<dbReference type="EMBL" id="JALJRB010000035">
    <property type="protein sequence ID" value="MCJ8502831.1"/>
    <property type="molecule type" value="Genomic_DNA"/>
</dbReference>
<dbReference type="AlphaFoldDB" id="A0AA41UMP0"/>
<keyword evidence="5" id="KW-0804">Transcription</keyword>
<comment type="caution">
    <text evidence="9">The sequence shown here is derived from an EMBL/GenBank/DDBJ whole genome shotgun (WGS) entry which is preliminary data.</text>
</comment>
<dbReference type="InterPro" id="IPR036421">
    <property type="entry name" value="Fe_dep_repressor_sf"/>
</dbReference>
<evidence type="ECO:0000256" key="5">
    <source>
        <dbReference type="ARBA" id="ARBA00023163"/>
    </source>
</evidence>
<dbReference type="PROSITE" id="PS50944">
    <property type="entry name" value="HTH_DTXR"/>
    <property type="match status" value="1"/>
</dbReference>
<comment type="function">
    <text evidence="6">In the presence of manganese, represses expression of mntH and mntS. Up-regulates expression of mntP.</text>
</comment>
<reference evidence="9" key="1">
    <citation type="submission" date="2022-04" db="EMBL/GenBank/DDBJ databases">
        <title>Desulfatitalea alkaliphila sp. nov., a novel anaerobic sulfate-reducing bacterium isolated from terrestrial mud volcano, Taman Peninsula, Russia.</title>
        <authorList>
            <person name="Khomyakova M.A."/>
            <person name="Merkel A.Y."/>
            <person name="Slobodkin A.I."/>
        </authorList>
    </citation>
    <scope>NUCLEOTIDE SEQUENCE</scope>
    <source>
        <strain evidence="9">M08but</strain>
    </source>
</reference>
<dbReference type="PANTHER" id="PTHR33238">
    <property type="entry name" value="IRON (METAL) DEPENDENT REPRESSOR, DTXR FAMILY"/>
    <property type="match status" value="1"/>
</dbReference>
<keyword evidence="10" id="KW-1185">Reference proteome</keyword>